<dbReference type="PANTHER" id="PTHR42831">
    <property type="entry name" value="FE-S PROTEIN MATURATION AUXILIARY FACTOR YITW"/>
    <property type="match status" value="1"/>
</dbReference>
<evidence type="ECO:0000313" key="3">
    <source>
        <dbReference type="EMBL" id="KIP51361.1"/>
    </source>
</evidence>
<accession>A0A0D0HUP8</accession>
<evidence type="ECO:0000259" key="2">
    <source>
        <dbReference type="Pfam" id="PF23451"/>
    </source>
</evidence>
<name>A0A0D0HUP8_9MICO</name>
<dbReference type="InterPro" id="IPR052339">
    <property type="entry name" value="Fe-S_Maturation_MIP18"/>
</dbReference>
<sequence>MVTRLRPTDAAAARVWDIAATVPDPEVPVLTIEDLGVLRSAEINGGEVNVVLTPTYSGCPALDQMRVDVAARLRAAGYERVRVTTTLSPAWSTDWMSEAGKRKLEAYGIAPPHVRSALGSGPVRLQLAVKCPRCHSPQTREVSRFGSTACKAHYTCLACLEPFDYFKPH</sequence>
<dbReference type="Gene3D" id="3.30.300.130">
    <property type="entry name" value="Fe-S cluster assembly (FSCA)"/>
    <property type="match status" value="1"/>
</dbReference>
<reference evidence="3 4" key="1">
    <citation type="submission" date="2015-01" db="EMBL/GenBank/DDBJ databases">
        <title>Draft genome sequence of Leucobacter komagatae strain VKM ST2845.</title>
        <authorList>
            <person name="Karlyshev A.V."/>
            <person name="Kudryashova E.B."/>
        </authorList>
    </citation>
    <scope>NUCLEOTIDE SEQUENCE [LARGE SCALE GENOMIC DNA]</scope>
    <source>
        <strain evidence="3 4">VKM ST2845</strain>
    </source>
</reference>
<dbReference type="InterPro" id="IPR011883">
    <property type="entry name" value="PaaD-like"/>
</dbReference>
<dbReference type="InterPro" id="IPR056572">
    <property type="entry name" value="Zn_ribbon_PaaD"/>
</dbReference>
<feature type="domain" description="MIP18 family-like" evidence="1">
    <location>
        <begin position="15"/>
        <end position="83"/>
    </location>
</feature>
<dbReference type="PANTHER" id="PTHR42831:SF3">
    <property type="entry name" value="1,2-PHENYLACETYL-COA EPOXIDASE, SUBUNIT D-RELATED"/>
    <property type="match status" value="1"/>
</dbReference>
<evidence type="ECO:0000259" key="1">
    <source>
        <dbReference type="Pfam" id="PF01883"/>
    </source>
</evidence>
<organism evidence="3 4">
    <name type="scientific">Leucobacter komagatae</name>
    <dbReference type="NCBI Taxonomy" id="55969"/>
    <lineage>
        <taxon>Bacteria</taxon>
        <taxon>Bacillati</taxon>
        <taxon>Actinomycetota</taxon>
        <taxon>Actinomycetes</taxon>
        <taxon>Micrococcales</taxon>
        <taxon>Microbacteriaceae</taxon>
        <taxon>Leucobacter</taxon>
    </lineage>
</organism>
<proteinExistence type="predicted"/>
<dbReference type="AlphaFoldDB" id="A0A0D0HUP8"/>
<evidence type="ECO:0000313" key="4">
    <source>
        <dbReference type="Proteomes" id="UP000032120"/>
    </source>
</evidence>
<keyword evidence="4" id="KW-1185">Reference proteome</keyword>
<dbReference type="Pfam" id="PF23451">
    <property type="entry name" value="Zn_ribbon_PaaD"/>
    <property type="match status" value="1"/>
</dbReference>
<dbReference type="OrthoDB" id="3684942at2"/>
<dbReference type="NCBIfam" id="TIGR02159">
    <property type="entry name" value="PA_CoA_Oxy4"/>
    <property type="match status" value="1"/>
</dbReference>
<dbReference type="InterPro" id="IPR034904">
    <property type="entry name" value="FSCA_dom_sf"/>
</dbReference>
<comment type="caution">
    <text evidence="3">The sequence shown here is derived from an EMBL/GenBank/DDBJ whole genome shotgun (WGS) entry which is preliminary data.</text>
</comment>
<gene>
    <name evidence="3" type="ORF">SD72_15830</name>
</gene>
<dbReference type="RefSeq" id="WP_042545437.1">
    <property type="nucleotide sequence ID" value="NZ_JXSQ01000042.1"/>
</dbReference>
<dbReference type="Pfam" id="PF01883">
    <property type="entry name" value="FeS_assembly_P"/>
    <property type="match status" value="1"/>
</dbReference>
<protein>
    <submittedName>
        <fullName evidence="3">Phenylacetic acid degradation protein</fullName>
    </submittedName>
</protein>
<dbReference type="SUPFAM" id="SSF117916">
    <property type="entry name" value="Fe-S cluster assembly (FSCA) domain-like"/>
    <property type="match status" value="1"/>
</dbReference>
<dbReference type="Proteomes" id="UP000032120">
    <property type="component" value="Unassembled WGS sequence"/>
</dbReference>
<dbReference type="InterPro" id="IPR002744">
    <property type="entry name" value="MIP18-like"/>
</dbReference>
<feature type="domain" description="PaaD zinc beta ribbon" evidence="2">
    <location>
        <begin position="126"/>
        <end position="167"/>
    </location>
</feature>
<dbReference type="EMBL" id="JXSQ01000042">
    <property type="protein sequence ID" value="KIP51361.1"/>
    <property type="molecule type" value="Genomic_DNA"/>
</dbReference>